<dbReference type="Proteomes" id="UP000887568">
    <property type="component" value="Unplaced"/>
</dbReference>
<organism evidence="7 8">
    <name type="scientific">Patiria miniata</name>
    <name type="common">Bat star</name>
    <name type="synonym">Asterina miniata</name>
    <dbReference type="NCBI Taxonomy" id="46514"/>
    <lineage>
        <taxon>Eukaryota</taxon>
        <taxon>Metazoa</taxon>
        <taxon>Echinodermata</taxon>
        <taxon>Eleutherozoa</taxon>
        <taxon>Asterozoa</taxon>
        <taxon>Asteroidea</taxon>
        <taxon>Valvatacea</taxon>
        <taxon>Valvatida</taxon>
        <taxon>Asterinidae</taxon>
        <taxon>Patiria</taxon>
    </lineage>
</organism>
<dbReference type="InterPro" id="IPR011009">
    <property type="entry name" value="Kinase-like_dom_sf"/>
</dbReference>
<dbReference type="AlphaFoldDB" id="A0A914AGC2"/>
<dbReference type="PANTHER" id="PTHR45992">
    <property type="entry name" value="EUKARYOTIC ELONGATION FACTOR 2 KINASE-RELATED"/>
    <property type="match status" value="1"/>
</dbReference>
<dbReference type="Gene3D" id="3.20.200.10">
    <property type="entry name" value="MHCK/EF2 kinase"/>
    <property type="match status" value="1"/>
</dbReference>
<proteinExistence type="predicted"/>
<dbReference type="PROSITE" id="PS51158">
    <property type="entry name" value="ALPHA_KINASE"/>
    <property type="match status" value="1"/>
</dbReference>
<name>A0A914AGC2_PATMI</name>
<evidence type="ECO:0000313" key="7">
    <source>
        <dbReference type="EnsemblMetazoa" id="XP_038062566.1"/>
    </source>
</evidence>
<evidence type="ECO:0000256" key="3">
    <source>
        <dbReference type="ARBA" id="ARBA00022741"/>
    </source>
</evidence>
<sequence>MGSYQSNTSKGFRLTSTWVEFEDDWFAQGASRRVYRGTYHGNPEKEGKRCVVKVYKEEWFDNIEEYAWKVDDRAYLKATEMAQLFKVHAAMYRTSIHHEIEFVKPEFTSVDTCASFRLFGFLPMNKKVKGKLPYTRDSVKNVIPSNASVLVERYLEGDYIKFTSNTGFVDPQKGALPKAFSHFTYHASGGQILVSDLQGVSNGTSYTFTDPAVLSGGTQLGFYGPTDLGKYGIVKFFQKHICNELCERLNKPTITNVTPAEKAVFDTIVNNMPDKKSSTYTYQLSQSSDVPKSEVENIQHNLKLESILEE</sequence>
<dbReference type="EnsemblMetazoa" id="XM_038206638.1">
    <property type="protein sequence ID" value="XP_038062566.1"/>
    <property type="gene ID" value="LOC119733057"/>
</dbReference>
<dbReference type="GO" id="GO:0004674">
    <property type="term" value="F:protein serine/threonine kinase activity"/>
    <property type="evidence" value="ECO:0007669"/>
    <property type="project" value="UniProtKB-KW"/>
</dbReference>
<dbReference type="CDD" id="cd04515">
    <property type="entry name" value="Alpha_kinase"/>
    <property type="match status" value="1"/>
</dbReference>
<evidence type="ECO:0000256" key="1">
    <source>
        <dbReference type="ARBA" id="ARBA00022527"/>
    </source>
</evidence>
<dbReference type="GO" id="GO:0005524">
    <property type="term" value="F:ATP binding"/>
    <property type="evidence" value="ECO:0007669"/>
    <property type="project" value="UniProtKB-KW"/>
</dbReference>
<dbReference type="InterPro" id="IPR004166">
    <property type="entry name" value="a-kinase_dom"/>
</dbReference>
<evidence type="ECO:0000259" key="6">
    <source>
        <dbReference type="PROSITE" id="PS51158"/>
    </source>
</evidence>
<evidence type="ECO:0000256" key="4">
    <source>
        <dbReference type="ARBA" id="ARBA00022777"/>
    </source>
</evidence>
<keyword evidence="8" id="KW-1185">Reference proteome</keyword>
<dbReference type="GeneID" id="119733057"/>
<evidence type="ECO:0000313" key="8">
    <source>
        <dbReference type="Proteomes" id="UP000887568"/>
    </source>
</evidence>
<reference evidence="7" key="1">
    <citation type="submission" date="2022-11" db="UniProtKB">
        <authorList>
            <consortium name="EnsemblMetazoa"/>
        </authorList>
    </citation>
    <scope>IDENTIFICATION</scope>
</reference>
<accession>A0A914AGC2</accession>
<dbReference type="OMA" id="TRSINCK"/>
<keyword evidence="2" id="KW-0808">Transferase</keyword>
<dbReference type="RefSeq" id="XP_038062566.1">
    <property type="nucleotide sequence ID" value="XM_038206638.1"/>
</dbReference>
<keyword evidence="4" id="KW-0418">Kinase</keyword>
<evidence type="ECO:0000256" key="5">
    <source>
        <dbReference type="ARBA" id="ARBA00022840"/>
    </source>
</evidence>
<dbReference type="SUPFAM" id="SSF56112">
    <property type="entry name" value="Protein kinase-like (PK-like)"/>
    <property type="match status" value="1"/>
</dbReference>
<dbReference type="SMART" id="SM00811">
    <property type="entry name" value="Alpha_kinase"/>
    <property type="match status" value="1"/>
</dbReference>
<evidence type="ECO:0000256" key="2">
    <source>
        <dbReference type="ARBA" id="ARBA00022679"/>
    </source>
</evidence>
<keyword evidence="3" id="KW-0547">Nucleotide-binding</keyword>
<keyword evidence="1" id="KW-0723">Serine/threonine-protein kinase</keyword>
<protein>
    <recommendedName>
        <fullName evidence="6">Alpha-type protein kinase domain-containing protein</fullName>
    </recommendedName>
</protein>
<dbReference type="Pfam" id="PF02816">
    <property type="entry name" value="Alpha_kinase"/>
    <property type="match status" value="1"/>
</dbReference>
<dbReference type="InterPro" id="IPR051852">
    <property type="entry name" value="Alpha-type_PK"/>
</dbReference>
<dbReference type="OrthoDB" id="301415at2759"/>
<feature type="domain" description="Alpha-type protein kinase" evidence="6">
    <location>
        <begin position="1"/>
        <end position="254"/>
    </location>
</feature>
<keyword evidence="5" id="KW-0067">ATP-binding</keyword>